<proteinExistence type="predicted"/>
<evidence type="ECO:0008006" key="5">
    <source>
        <dbReference type="Google" id="ProtNLM"/>
    </source>
</evidence>
<comment type="caution">
    <text evidence="3">The sequence shown here is derived from an EMBL/GenBank/DDBJ whole genome shotgun (WGS) entry which is preliminary data.</text>
</comment>
<dbReference type="AlphaFoldDB" id="A0A2S7T1N3"/>
<keyword evidence="2" id="KW-0732">Signal</keyword>
<evidence type="ECO:0000313" key="3">
    <source>
        <dbReference type="EMBL" id="PQJ13110.1"/>
    </source>
</evidence>
<dbReference type="Proteomes" id="UP000239872">
    <property type="component" value="Unassembled WGS sequence"/>
</dbReference>
<organism evidence="3 4">
    <name type="scientific">Flavipsychrobacter stenotrophus</name>
    <dbReference type="NCBI Taxonomy" id="2077091"/>
    <lineage>
        <taxon>Bacteria</taxon>
        <taxon>Pseudomonadati</taxon>
        <taxon>Bacteroidota</taxon>
        <taxon>Chitinophagia</taxon>
        <taxon>Chitinophagales</taxon>
        <taxon>Chitinophagaceae</taxon>
        <taxon>Flavipsychrobacter</taxon>
    </lineage>
</organism>
<feature type="signal peptide" evidence="2">
    <location>
        <begin position="1"/>
        <end position="23"/>
    </location>
</feature>
<feature type="transmembrane region" description="Helical" evidence="1">
    <location>
        <begin position="138"/>
        <end position="168"/>
    </location>
</feature>
<keyword evidence="1" id="KW-1133">Transmembrane helix</keyword>
<name>A0A2S7T1N3_9BACT</name>
<evidence type="ECO:0000256" key="1">
    <source>
        <dbReference type="SAM" id="Phobius"/>
    </source>
</evidence>
<sequence>MNKQLTAIIALSLLLCGTAPSHAAFIIKKANTVAQTTLTGDNNIINISTDAATYKAADESNSALSTDRSKESKTEKKGYGATAFFLSLLGVGAVVGAILVLPASLLGFILLGVLGSLLGFSAIGCAEIDKKSIFPQPALAHIGMALGIIESLPLLVPVFLIYLIYYLCGGGRHKKGFK</sequence>
<feature type="chain" id="PRO_5015430691" description="DUF4190 domain-containing protein" evidence="2">
    <location>
        <begin position="24"/>
        <end position="178"/>
    </location>
</feature>
<reference evidence="3 4" key="1">
    <citation type="submission" date="2018-01" db="EMBL/GenBank/DDBJ databases">
        <title>A novel member of the phylum Bacteroidetes isolated from glacier ice.</title>
        <authorList>
            <person name="Liu Q."/>
            <person name="Xin Y.-H."/>
        </authorList>
    </citation>
    <scope>NUCLEOTIDE SEQUENCE [LARGE SCALE GENOMIC DNA]</scope>
    <source>
        <strain evidence="3 4">RB1R16</strain>
    </source>
</reference>
<gene>
    <name evidence="3" type="ORF">CJD36_005040</name>
</gene>
<accession>A0A2S7T1N3</accession>
<evidence type="ECO:0000313" key="4">
    <source>
        <dbReference type="Proteomes" id="UP000239872"/>
    </source>
</evidence>
<feature type="transmembrane region" description="Helical" evidence="1">
    <location>
        <begin position="108"/>
        <end position="126"/>
    </location>
</feature>
<dbReference type="EMBL" id="PPSL01000001">
    <property type="protein sequence ID" value="PQJ13110.1"/>
    <property type="molecule type" value="Genomic_DNA"/>
</dbReference>
<keyword evidence="1" id="KW-0812">Transmembrane</keyword>
<protein>
    <recommendedName>
        <fullName evidence="5">DUF4190 domain-containing protein</fullName>
    </recommendedName>
</protein>
<evidence type="ECO:0000256" key="2">
    <source>
        <dbReference type="SAM" id="SignalP"/>
    </source>
</evidence>
<keyword evidence="4" id="KW-1185">Reference proteome</keyword>
<dbReference type="RefSeq" id="WP_105037994.1">
    <property type="nucleotide sequence ID" value="NZ_PPSL01000001.1"/>
</dbReference>
<keyword evidence="1" id="KW-0472">Membrane</keyword>
<feature type="transmembrane region" description="Helical" evidence="1">
    <location>
        <begin position="79"/>
        <end position="101"/>
    </location>
</feature>